<dbReference type="GeneID" id="63763473"/>
<dbReference type="AlphaFoldDB" id="A0A1L9T5C5"/>
<evidence type="ECO:0000256" key="1">
    <source>
        <dbReference type="SAM" id="MobiDB-lite"/>
    </source>
</evidence>
<reference evidence="3" key="1">
    <citation type="journal article" date="2017" name="Genome Biol.">
        <title>Comparative genomics reveals high biological diversity and specific adaptations in the industrially and medically important fungal genus Aspergillus.</title>
        <authorList>
            <person name="de Vries R.P."/>
            <person name="Riley R."/>
            <person name="Wiebenga A."/>
            <person name="Aguilar-Osorio G."/>
            <person name="Amillis S."/>
            <person name="Uchima C.A."/>
            <person name="Anderluh G."/>
            <person name="Asadollahi M."/>
            <person name="Askin M."/>
            <person name="Barry K."/>
            <person name="Battaglia E."/>
            <person name="Bayram O."/>
            <person name="Benocci T."/>
            <person name="Braus-Stromeyer S.A."/>
            <person name="Caldana C."/>
            <person name="Canovas D."/>
            <person name="Cerqueira G.C."/>
            <person name="Chen F."/>
            <person name="Chen W."/>
            <person name="Choi C."/>
            <person name="Clum A."/>
            <person name="Dos Santos R.A."/>
            <person name="Damasio A.R."/>
            <person name="Diallinas G."/>
            <person name="Emri T."/>
            <person name="Fekete E."/>
            <person name="Flipphi M."/>
            <person name="Freyberg S."/>
            <person name="Gallo A."/>
            <person name="Gournas C."/>
            <person name="Habgood R."/>
            <person name="Hainaut M."/>
            <person name="Harispe M.L."/>
            <person name="Henrissat B."/>
            <person name="Hilden K.S."/>
            <person name="Hope R."/>
            <person name="Hossain A."/>
            <person name="Karabika E."/>
            <person name="Karaffa L."/>
            <person name="Karanyi Z."/>
            <person name="Krasevec N."/>
            <person name="Kuo A."/>
            <person name="Kusch H."/>
            <person name="LaButti K."/>
            <person name="Lagendijk E.L."/>
            <person name="Lapidus A."/>
            <person name="Levasseur A."/>
            <person name="Lindquist E."/>
            <person name="Lipzen A."/>
            <person name="Logrieco A.F."/>
            <person name="MacCabe A."/>
            <person name="Maekelae M.R."/>
            <person name="Malavazi I."/>
            <person name="Melin P."/>
            <person name="Meyer V."/>
            <person name="Mielnichuk N."/>
            <person name="Miskei M."/>
            <person name="Molnar A.P."/>
            <person name="Mule G."/>
            <person name="Ngan C.Y."/>
            <person name="Orejas M."/>
            <person name="Orosz E."/>
            <person name="Ouedraogo J.P."/>
            <person name="Overkamp K.M."/>
            <person name="Park H.-S."/>
            <person name="Perrone G."/>
            <person name="Piumi F."/>
            <person name="Punt P.J."/>
            <person name="Ram A.F."/>
            <person name="Ramon A."/>
            <person name="Rauscher S."/>
            <person name="Record E."/>
            <person name="Riano-Pachon D.M."/>
            <person name="Robert V."/>
            <person name="Roehrig J."/>
            <person name="Ruller R."/>
            <person name="Salamov A."/>
            <person name="Salih N.S."/>
            <person name="Samson R.A."/>
            <person name="Sandor E."/>
            <person name="Sanguinetti M."/>
            <person name="Schuetze T."/>
            <person name="Sepcic K."/>
            <person name="Shelest E."/>
            <person name="Sherlock G."/>
            <person name="Sophianopoulou V."/>
            <person name="Squina F.M."/>
            <person name="Sun H."/>
            <person name="Susca A."/>
            <person name="Todd R.B."/>
            <person name="Tsang A."/>
            <person name="Unkles S.E."/>
            <person name="van de Wiele N."/>
            <person name="van Rossen-Uffink D."/>
            <person name="Oliveira J.V."/>
            <person name="Vesth T.C."/>
            <person name="Visser J."/>
            <person name="Yu J.-H."/>
            <person name="Zhou M."/>
            <person name="Andersen M.R."/>
            <person name="Archer D.B."/>
            <person name="Baker S.E."/>
            <person name="Benoit I."/>
            <person name="Brakhage A.A."/>
            <person name="Braus G.H."/>
            <person name="Fischer R."/>
            <person name="Frisvad J.C."/>
            <person name="Goldman G.H."/>
            <person name="Houbraken J."/>
            <person name="Oakley B."/>
            <person name="Pocsi I."/>
            <person name="Scazzocchio C."/>
            <person name="Seiboth B."/>
            <person name="vanKuyk P.A."/>
            <person name="Wortman J."/>
            <person name="Dyer P.S."/>
            <person name="Grigoriev I.V."/>
        </authorList>
    </citation>
    <scope>NUCLEOTIDE SEQUENCE [LARGE SCALE GENOMIC DNA]</scope>
    <source>
        <strain evidence="3">CBS 593.65</strain>
    </source>
</reference>
<dbReference type="Proteomes" id="UP000184356">
    <property type="component" value="Unassembled WGS sequence"/>
</dbReference>
<evidence type="ECO:0000313" key="3">
    <source>
        <dbReference type="Proteomes" id="UP000184356"/>
    </source>
</evidence>
<proteinExistence type="predicted"/>
<dbReference type="VEuPathDB" id="FungiDB:ASPSYDRAFT_472460"/>
<evidence type="ECO:0000313" key="2">
    <source>
        <dbReference type="EMBL" id="OJJ54639.1"/>
    </source>
</evidence>
<dbReference type="RefSeq" id="XP_040698445.1">
    <property type="nucleotide sequence ID" value="XM_040847400.1"/>
</dbReference>
<gene>
    <name evidence="2" type="ORF">ASPSYDRAFT_472460</name>
</gene>
<sequence>MKLCCSVIRIQGIRPRAMEPNKQKEQPHPIKDAIAAAKGRAWPWLQIRGKAARRGPKAWRIQWHRFSERLNGSIGGLSHPCLWRTGQLLFKSSESCQNWPKQQVSTGGISCYFCVVDTLRNFGLVRDIQNSRPFCNDLIASQQQIRDPPSQNTIRFIGPRIGVMRVAEKETILTLDTRLTNSSLRCRSSFESLLSNPESSWGPHIRYRLRAPQPPNNKHIPVQHQQHRQRQQQLRRPSPQNILQDVKRA</sequence>
<name>A0A1L9T5C5_9EURO</name>
<protein>
    <submittedName>
        <fullName evidence="2">Uncharacterized protein</fullName>
    </submittedName>
</protein>
<accession>A0A1L9T5C5</accession>
<feature type="region of interest" description="Disordered" evidence="1">
    <location>
        <begin position="212"/>
        <end position="249"/>
    </location>
</feature>
<keyword evidence="3" id="KW-1185">Reference proteome</keyword>
<dbReference type="EMBL" id="KV878594">
    <property type="protein sequence ID" value="OJJ54639.1"/>
    <property type="molecule type" value="Genomic_DNA"/>
</dbReference>
<organism evidence="2 3">
    <name type="scientific">Aspergillus sydowii CBS 593.65</name>
    <dbReference type="NCBI Taxonomy" id="1036612"/>
    <lineage>
        <taxon>Eukaryota</taxon>
        <taxon>Fungi</taxon>
        <taxon>Dikarya</taxon>
        <taxon>Ascomycota</taxon>
        <taxon>Pezizomycotina</taxon>
        <taxon>Eurotiomycetes</taxon>
        <taxon>Eurotiomycetidae</taxon>
        <taxon>Eurotiales</taxon>
        <taxon>Aspergillaceae</taxon>
        <taxon>Aspergillus</taxon>
        <taxon>Aspergillus subgen. Nidulantes</taxon>
    </lineage>
</organism>